<feature type="compositionally biased region" description="Pro residues" evidence="10">
    <location>
        <begin position="113"/>
        <end position="142"/>
    </location>
</feature>
<comment type="similarity">
    <text evidence="2">Belongs to the TonB family.</text>
</comment>
<dbReference type="GO" id="GO:0055085">
    <property type="term" value="P:transmembrane transport"/>
    <property type="evidence" value="ECO:0007669"/>
    <property type="project" value="InterPro"/>
</dbReference>
<keyword evidence="4" id="KW-1003">Cell membrane</keyword>
<evidence type="ECO:0000256" key="1">
    <source>
        <dbReference type="ARBA" id="ARBA00004383"/>
    </source>
</evidence>
<reference evidence="13 14" key="2">
    <citation type="journal article" date="2013" name="Genome Announc.">
        <title>Genome of the Root-Associated Plant Growth-Promoting Bacterium Variovorax paradoxus Strain EPS.</title>
        <authorList>
            <person name="Han J.I."/>
            <person name="Spain J.C."/>
            <person name="Leadbetter J.R."/>
            <person name="Ovchinnikova G."/>
            <person name="Goodwin L.A."/>
            <person name="Han C.S."/>
            <person name="Woyke T."/>
            <person name="Davenport K.W."/>
            <person name="Orwin P.M."/>
        </authorList>
    </citation>
    <scope>NUCLEOTIDE SEQUENCE [LARGE SCALE GENOMIC DNA]</scope>
    <source>
        <strain evidence="13 14">EPS</strain>
    </source>
</reference>
<dbReference type="GO" id="GO:0098797">
    <property type="term" value="C:plasma membrane protein complex"/>
    <property type="evidence" value="ECO:0007669"/>
    <property type="project" value="TreeGrafter"/>
</dbReference>
<dbReference type="Pfam" id="PF03544">
    <property type="entry name" value="TonB_C"/>
    <property type="match status" value="1"/>
</dbReference>
<feature type="transmembrane region" description="Helical" evidence="11">
    <location>
        <begin position="26"/>
        <end position="43"/>
    </location>
</feature>
<evidence type="ECO:0000256" key="3">
    <source>
        <dbReference type="ARBA" id="ARBA00022448"/>
    </source>
</evidence>
<keyword evidence="6 11" id="KW-0812">Transmembrane</keyword>
<dbReference type="InterPro" id="IPR037682">
    <property type="entry name" value="TonB_C"/>
</dbReference>
<accession>E6VAR1</accession>
<dbReference type="HOGENOM" id="CLU_076057_2_2_4"/>
<evidence type="ECO:0000256" key="11">
    <source>
        <dbReference type="SAM" id="Phobius"/>
    </source>
</evidence>
<gene>
    <name evidence="13" type="ordered locus">Varpa_2058</name>
</gene>
<evidence type="ECO:0000259" key="12">
    <source>
        <dbReference type="PROSITE" id="PS52015"/>
    </source>
</evidence>
<dbReference type="AlphaFoldDB" id="E6VAR1"/>
<dbReference type="SUPFAM" id="SSF74653">
    <property type="entry name" value="TolA/TonB C-terminal domain"/>
    <property type="match status" value="1"/>
</dbReference>
<keyword evidence="3" id="KW-0813">Transport</keyword>
<dbReference type="InterPro" id="IPR006260">
    <property type="entry name" value="TonB/TolA_C"/>
</dbReference>
<dbReference type="GO" id="GO:0015031">
    <property type="term" value="P:protein transport"/>
    <property type="evidence" value="ECO:0007669"/>
    <property type="project" value="UniProtKB-KW"/>
</dbReference>
<dbReference type="Gene3D" id="3.30.1150.10">
    <property type="match status" value="1"/>
</dbReference>
<dbReference type="STRING" id="595537.Varpa_2058"/>
<keyword evidence="7" id="KW-0653">Protein transport</keyword>
<evidence type="ECO:0000256" key="6">
    <source>
        <dbReference type="ARBA" id="ARBA00022692"/>
    </source>
</evidence>
<proteinExistence type="inferred from homology"/>
<sequence length="234" mass="24696">MPAFEWLIVTDRFAPPPSVFGLSRNVVIASGVIVFHAAALWALQSGLLRRAAEVVIPVEIMSQFIEAPKPKVDPPPPPPPPPKVAKAPPPPRPQAIREPKPTPAPQAPVGTTEPPPPPAPPAAPIPPAPPALPPAPPAPPAVQLPSSNADYLQNPKAVYPAMSKRLGEQGKVIVKVLVGVDGLPKSAEVKKSSGFERLDEAAIEYIMKCRFVPGKVNGVVQAMSYDAPVNYVLN</sequence>
<evidence type="ECO:0000313" key="13">
    <source>
        <dbReference type="EMBL" id="ADU36265.1"/>
    </source>
</evidence>
<protein>
    <submittedName>
        <fullName evidence="13">TonB family protein</fullName>
    </submittedName>
</protein>
<feature type="compositionally biased region" description="Pro residues" evidence="10">
    <location>
        <begin position="73"/>
        <end position="93"/>
    </location>
</feature>
<name>E6VAR1_VARPE</name>
<dbReference type="GO" id="GO:0031992">
    <property type="term" value="F:energy transducer activity"/>
    <property type="evidence" value="ECO:0007669"/>
    <property type="project" value="TreeGrafter"/>
</dbReference>
<dbReference type="PANTHER" id="PTHR33446:SF2">
    <property type="entry name" value="PROTEIN TONB"/>
    <property type="match status" value="1"/>
</dbReference>
<evidence type="ECO:0000256" key="2">
    <source>
        <dbReference type="ARBA" id="ARBA00006555"/>
    </source>
</evidence>
<evidence type="ECO:0000256" key="4">
    <source>
        <dbReference type="ARBA" id="ARBA00022475"/>
    </source>
</evidence>
<keyword evidence="5" id="KW-0997">Cell inner membrane</keyword>
<dbReference type="NCBIfam" id="TIGR01352">
    <property type="entry name" value="tonB_Cterm"/>
    <property type="match status" value="1"/>
</dbReference>
<evidence type="ECO:0000256" key="10">
    <source>
        <dbReference type="SAM" id="MobiDB-lite"/>
    </source>
</evidence>
<dbReference type="PANTHER" id="PTHR33446">
    <property type="entry name" value="PROTEIN TONB-RELATED"/>
    <property type="match status" value="1"/>
</dbReference>
<evidence type="ECO:0000256" key="8">
    <source>
        <dbReference type="ARBA" id="ARBA00022989"/>
    </source>
</evidence>
<dbReference type="PROSITE" id="PS52015">
    <property type="entry name" value="TONB_CTD"/>
    <property type="match status" value="1"/>
</dbReference>
<dbReference type="eggNOG" id="COG0810">
    <property type="taxonomic scope" value="Bacteria"/>
</dbReference>
<keyword evidence="8 11" id="KW-1133">Transmembrane helix</keyword>
<evidence type="ECO:0000256" key="7">
    <source>
        <dbReference type="ARBA" id="ARBA00022927"/>
    </source>
</evidence>
<evidence type="ECO:0000256" key="5">
    <source>
        <dbReference type="ARBA" id="ARBA00022519"/>
    </source>
</evidence>
<feature type="region of interest" description="Disordered" evidence="10">
    <location>
        <begin position="68"/>
        <end position="148"/>
    </location>
</feature>
<dbReference type="Proteomes" id="UP000008917">
    <property type="component" value="Chromosome"/>
</dbReference>
<dbReference type="KEGG" id="vpe:Varpa_2058"/>
<dbReference type="EMBL" id="CP002417">
    <property type="protein sequence ID" value="ADU36265.1"/>
    <property type="molecule type" value="Genomic_DNA"/>
</dbReference>
<comment type="subcellular location">
    <subcellularLocation>
        <location evidence="1">Cell inner membrane</location>
        <topology evidence="1">Single-pass membrane protein</topology>
        <orientation evidence="1">Periplasmic side</orientation>
    </subcellularLocation>
</comment>
<evidence type="ECO:0000256" key="9">
    <source>
        <dbReference type="ARBA" id="ARBA00023136"/>
    </source>
</evidence>
<evidence type="ECO:0000313" key="14">
    <source>
        <dbReference type="Proteomes" id="UP000008917"/>
    </source>
</evidence>
<keyword evidence="9 11" id="KW-0472">Membrane</keyword>
<reference evidence="14" key="1">
    <citation type="submission" date="2010-12" db="EMBL/GenBank/DDBJ databases">
        <title>Complete sequence of Variovorax paradoxus EPS.</title>
        <authorList>
            <consortium name="US DOE Joint Genome Institute"/>
            <person name="Lucas S."/>
            <person name="Copeland A."/>
            <person name="Lapidus A."/>
            <person name="Cheng J.-F."/>
            <person name="Goodwin L."/>
            <person name="Pitluck S."/>
            <person name="Teshima H."/>
            <person name="Detter J.C."/>
            <person name="Han C."/>
            <person name="Tapia R."/>
            <person name="Land M."/>
            <person name="Hauser L."/>
            <person name="Kyrpides N."/>
            <person name="Ivanova N."/>
            <person name="Ovchinnikova G."/>
            <person name="Orwin P."/>
            <person name="Han J.-I.G."/>
            <person name="Woyke T."/>
        </authorList>
    </citation>
    <scope>NUCLEOTIDE SEQUENCE [LARGE SCALE GENOMIC DNA]</scope>
    <source>
        <strain evidence="14">EPS</strain>
    </source>
</reference>
<organism evidence="13 14">
    <name type="scientific">Variovorax paradoxus (strain EPS)</name>
    <dbReference type="NCBI Taxonomy" id="595537"/>
    <lineage>
        <taxon>Bacteria</taxon>
        <taxon>Pseudomonadati</taxon>
        <taxon>Pseudomonadota</taxon>
        <taxon>Betaproteobacteria</taxon>
        <taxon>Burkholderiales</taxon>
        <taxon>Comamonadaceae</taxon>
        <taxon>Variovorax</taxon>
    </lineage>
</organism>
<feature type="domain" description="TonB C-terminal" evidence="12">
    <location>
        <begin position="144"/>
        <end position="234"/>
    </location>
</feature>
<dbReference type="InterPro" id="IPR051045">
    <property type="entry name" value="TonB-dependent_transducer"/>
</dbReference>